<dbReference type="Proteomes" id="UP000289340">
    <property type="component" value="Chromosome 2"/>
</dbReference>
<evidence type="ECO:0000313" key="1">
    <source>
        <dbReference type="EMBL" id="RZC23793.1"/>
    </source>
</evidence>
<proteinExistence type="predicted"/>
<sequence length="69" mass="7739">GLLVGACRNQLLFGSCNWGSSRPDLFGCALAHVGWCYGHVTVPQIYNRSCLYHRLWLFRQGGRISLANQ</sequence>
<feature type="non-terminal residue" evidence="1">
    <location>
        <position position="69"/>
    </location>
</feature>
<feature type="non-terminal residue" evidence="1">
    <location>
        <position position="1"/>
    </location>
</feature>
<organism evidence="1 2">
    <name type="scientific">Glycine soja</name>
    <name type="common">Wild soybean</name>
    <dbReference type="NCBI Taxonomy" id="3848"/>
    <lineage>
        <taxon>Eukaryota</taxon>
        <taxon>Viridiplantae</taxon>
        <taxon>Streptophyta</taxon>
        <taxon>Embryophyta</taxon>
        <taxon>Tracheophyta</taxon>
        <taxon>Spermatophyta</taxon>
        <taxon>Magnoliopsida</taxon>
        <taxon>eudicotyledons</taxon>
        <taxon>Gunneridae</taxon>
        <taxon>Pentapetalae</taxon>
        <taxon>rosids</taxon>
        <taxon>fabids</taxon>
        <taxon>Fabales</taxon>
        <taxon>Fabaceae</taxon>
        <taxon>Papilionoideae</taxon>
        <taxon>50 kb inversion clade</taxon>
        <taxon>NPAAA clade</taxon>
        <taxon>indigoferoid/millettioid clade</taxon>
        <taxon>Phaseoleae</taxon>
        <taxon>Glycine</taxon>
        <taxon>Glycine subgen. Soja</taxon>
    </lineage>
</organism>
<dbReference type="EMBL" id="QZWG01000002">
    <property type="protein sequence ID" value="RZC23793.1"/>
    <property type="molecule type" value="Genomic_DNA"/>
</dbReference>
<reference evidence="1 2" key="1">
    <citation type="submission" date="2018-09" db="EMBL/GenBank/DDBJ databases">
        <title>A high-quality reference genome of wild soybean provides a powerful tool to mine soybean genomes.</title>
        <authorList>
            <person name="Xie M."/>
            <person name="Chung C.Y.L."/>
            <person name="Li M.-W."/>
            <person name="Wong F.-L."/>
            <person name="Chan T.-F."/>
            <person name="Lam H.-M."/>
        </authorList>
    </citation>
    <scope>NUCLEOTIDE SEQUENCE [LARGE SCALE GENOMIC DNA]</scope>
    <source>
        <strain evidence="2">cv. W05</strain>
        <tissue evidence="1">Hypocotyl of etiolated seedlings</tissue>
    </source>
</reference>
<gene>
    <name evidence="1" type="ORF">D0Y65_003218</name>
</gene>
<comment type="caution">
    <text evidence="1">The sequence shown here is derived from an EMBL/GenBank/DDBJ whole genome shotgun (WGS) entry which is preliminary data.</text>
</comment>
<accession>A0A445LKN8</accession>
<name>A0A445LKN8_GLYSO</name>
<dbReference type="AlphaFoldDB" id="A0A445LKN8"/>
<keyword evidence="2" id="KW-1185">Reference proteome</keyword>
<protein>
    <submittedName>
        <fullName evidence="1">Uncharacterized protein</fullName>
    </submittedName>
</protein>
<evidence type="ECO:0000313" key="2">
    <source>
        <dbReference type="Proteomes" id="UP000289340"/>
    </source>
</evidence>